<keyword evidence="1" id="KW-1133">Transmembrane helix</keyword>
<evidence type="ECO:0000256" key="1">
    <source>
        <dbReference type="SAM" id="Phobius"/>
    </source>
</evidence>
<evidence type="ECO:0000313" key="4">
    <source>
        <dbReference type="Proteomes" id="UP000715781"/>
    </source>
</evidence>
<evidence type="ECO:0000259" key="2">
    <source>
        <dbReference type="Pfam" id="PF14258"/>
    </source>
</evidence>
<gene>
    <name evidence="3" type="ORF">KME32_12325</name>
</gene>
<dbReference type="Pfam" id="PF14258">
    <property type="entry name" value="DUF4350"/>
    <property type="match status" value="1"/>
</dbReference>
<keyword evidence="1" id="KW-0812">Transmembrane</keyword>
<name>A0A951Q049_9NOST</name>
<proteinExistence type="predicted"/>
<sequence length="363" mass="40639">MKRSNRLAWLGAIALAVCILLSLIAAPTSSTINSGSTYSRAADGYGAWYAFMQQQGITIKRWQRPWSDLKAEKSPVTLLQVYSTLTSPLLNPEERAWLAKGNILIALGVRYPATGADFSTMQNSPFGDVKIATRRRYKKTEQQQILLGDRFGAVVWEEKHDQGKVIFSTTPYLAANAYQDNLSNFKYLADLVSKQNNVIFVDEYLHGYEDADVQQKEGEGDLLSYFANIPLFPAFLQTVILLLVLIWALNRRFGKPVTLNTPGLDNSEAYIQALAGVLQKAESTDFVVEMVGKEEQLQLQKSLGLGQIPLEPQALINAWVEKTGASPAELAALLKLQSRKRPMSERDLLSWLGKWRNLRKIQN</sequence>
<comment type="caution">
    <text evidence="3">The sequence shown here is derived from an EMBL/GenBank/DDBJ whole genome shotgun (WGS) entry which is preliminary data.</text>
</comment>
<dbReference type="AlphaFoldDB" id="A0A951Q049"/>
<dbReference type="InterPro" id="IPR025646">
    <property type="entry name" value="DUF4350"/>
</dbReference>
<reference evidence="3" key="2">
    <citation type="journal article" date="2022" name="Microbiol. Resour. Announc.">
        <title>Metagenome Sequencing to Explore Phylogenomics of Terrestrial Cyanobacteria.</title>
        <authorList>
            <person name="Ward R.D."/>
            <person name="Stajich J.E."/>
            <person name="Johansen J.R."/>
            <person name="Huntemann M."/>
            <person name="Clum A."/>
            <person name="Foster B."/>
            <person name="Foster B."/>
            <person name="Roux S."/>
            <person name="Palaniappan K."/>
            <person name="Varghese N."/>
            <person name="Mukherjee S."/>
            <person name="Reddy T.B.K."/>
            <person name="Daum C."/>
            <person name="Copeland A."/>
            <person name="Chen I.A."/>
            <person name="Ivanova N.N."/>
            <person name="Kyrpides N.C."/>
            <person name="Shapiro N."/>
            <person name="Eloe-Fadrosh E.A."/>
            <person name="Pietrasiak N."/>
        </authorList>
    </citation>
    <scope>NUCLEOTIDE SEQUENCE</scope>
    <source>
        <strain evidence="3">JT2-VF2</strain>
    </source>
</reference>
<dbReference type="EMBL" id="JAHHHN010000006">
    <property type="protein sequence ID" value="MBW4561915.1"/>
    <property type="molecule type" value="Genomic_DNA"/>
</dbReference>
<organism evidence="3 4">
    <name type="scientific">Mojavia pulchra JT2-VF2</name>
    <dbReference type="NCBI Taxonomy" id="287848"/>
    <lineage>
        <taxon>Bacteria</taxon>
        <taxon>Bacillati</taxon>
        <taxon>Cyanobacteriota</taxon>
        <taxon>Cyanophyceae</taxon>
        <taxon>Nostocales</taxon>
        <taxon>Nostocaceae</taxon>
    </lineage>
</organism>
<feature type="transmembrane region" description="Helical" evidence="1">
    <location>
        <begin position="231"/>
        <end position="249"/>
    </location>
</feature>
<keyword evidence="1" id="KW-0472">Membrane</keyword>
<accession>A0A951Q049</accession>
<protein>
    <submittedName>
        <fullName evidence="3">DUF4350 domain-containing protein</fullName>
    </submittedName>
</protein>
<evidence type="ECO:0000313" key="3">
    <source>
        <dbReference type="EMBL" id="MBW4561915.1"/>
    </source>
</evidence>
<feature type="domain" description="DUF4350" evidence="2">
    <location>
        <begin position="37"/>
        <end position="191"/>
    </location>
</feature>
<dbReference type="Proteomes" id="UP000715781">
    <property type="component" value="Unassembled WGS sequence"/>
</dbReference>
<reference evidence="3" key="1">
    <citation type="submission" date="2021-05" db="EMBL/GenBank/DDBJ databases">
        <authorList>
            <person name="Pietrasiak N."/>
            <person name="Ward R."/>
            <person name="Stajich J.E."/>
            <person name="Kurbessoian T."/>
        </authorList>
    </citation>
    <scope>NUCLEOTIDE SEQUENCE</scope>
    <source>
        <strain evidence="3">JT2-VF2</strain>
    </source>
</reference>